<feature type="transmembrane region" description="Helical" evidence="4">
    <location>
        <begin position="369"/>
        <end position="389"/>
    </location>
</feature>
<reference evidence="5 6" key="1">
    <citation type="submission" date="2016-02" db="EMBL/GenBank/DDBJ databases">
        <authorList>
            <person name="Wen L."/>
            <person name="He K."/>
            <person name="Yang H."/>
        </authorList>
    </citation>
    <scope>NUCLEOTIDE SEQUENCE [LARGE SCALE GENOMIC DNA]</scope>
    <source>
        <strain evidence="5 6">TSA40</strain>
    </source>
</reference>
<feature type="transmembrane region" description="Helical" evidence="4">
    <location>
        <begin position="75"/>
        <end position="95"/>
    </location>
</feature>
<keyword evidence="2 4" id="KW-1133">Transmembrane helix</keyword>
<dbReference type="SUPFAM" id="SSF103473">
    <property type="entry name" value="MFS general substrate transporter"/>
    <property type="match status" value="1"/>
</dbReference>
<feature type="transmembrane region" description="Helical" evidence="4">
    <location>
        <begin position="242"/>
        <end position="266"/>
    </location>
</feature>
<evidence type="ECO:0000256" key="2">
    <source>
        <dbReference type="ARBA" id="ARBA00022989"/>
    </source>
</evidence>
<dbReference type="OrthoDB" id="5966585at2"/>
<dbReference type="AlphaFoldDB" id="A0A254TIH0"/>
<evidence type="ECO:0000256" key="3">
    <source>
        <dbReference type="ARBA" id="ARBA00023136"/>
    </source>
</evidence>
<dbReference type="InterPro" id="IPR036259">
    <property type="entry name" value="MFS_trans_sf"/>
</dbReference>
<dbReference type="PANTHER" id="PTHR11360">
    <property type="entry name" value="MONOCARBOXYLATE TRANSPORTER"/>
    <property type="match status" value="1"/>
</dbReference>
<evidence type="ECO:0008006" key="7">
    <source>
        <dbReference type="Google" id="ProtNLM"/>
    </source>
</evidence>
<proteinExistence type="predicted"/>
<feature type="transmembrane region" description="Helical" evidence="4">
    <location>
        <begin position="342"/>
        <end position="363"/>
    </location>
</feature>
<evidence type="ECO:0000313" key="5">
    <source>
        <dbReference type="EMBL" id="OWW22384.1"/>
    </source>
</evidence>
<feature type="transmembrane region" description="Helical" evidence="4">
    <location>
        <begin position="45"/>
        <end position="68"/>
    </location>
</feature>
<feature type="transmembrane region" description="Helical" evidence="4">
    <location>
        <begin position="302"/>
        <end position="321"/>
    </location>
</feature>
<dbReference type="GO" id="GO:0022857">
    <property type="term" value="F:transmembrane transporter activity"/>
    <property type="evidence" value="ECO:0007669"/>
    <property type="project" value="InterPro"/>
</dbReference>
<feature type="transmembrane region" description="Helical" evidence="4">
    <location>
        <begin position="213"/>
        <end position="236"/>
    </location>
</feature>
<gene>
    <name evidence="5" type="ORF">AYR66_25695</name>
</gene>
<feature type="transmembrane region" description="Helical" evidence="4">
    <location>
        <begin position="166"/>
        <end position="184"/>
    </location>
</feature>
<dbReference type="EMBL" id="LSTO01000001">
    <property type="protein sequence ID" value="OWW22384.1"/>
    <property type="molecule type" value="Genomic_DNA"/>
</dbReference>
<dbReference type="InterPro" id="IPR011701">
    <property type="entry name" value="MFS"/>
</dbReference>
<feature type="transmembrane region" description="Helical" evidence="4">
    <location>
        <begin position="278"/>
        <end position="296"/>
    </location>
</feature>
<keyword evidence="3 4" id="KW-0472">Membrane</keyword>
<accession>A0A254TIH0</accession>
<evidence type="ECO:0000256" key="1">
    <source>
        <dbReference type="ARBA" id="ARBA00022692"/>
    </source>
</evidence>
<organism evidence="5 6">
    <name type="scientific">Noviherbaspirillum denitrificans</name>
    <dbReference type="NCBI Taxonomy" id="1968433"/>
    <lineage>
        <taxon>Bacteria</taxon>
        <taxon>Pseudomonadati</taxon>
        <taxon>Pseudomonadota</taxon>
        <taxon>Betaproteobacteria</taxon>
        <taxon>Burkholderiales</taxon>
        <taxon>Oxalobacteraceae</taxon>
        <taxon>Noviherbaspirillum</taxon>
    </lineage>
</organism>
<dbReference type="Gene3D" id="1.20.1250.20">
    <property type="entry name" value="MFS general substrate transporter like domains"/>
    <property type="match status" value="1"/>
</dbReference>
<comment type="caution">
    <text evidence="5">The sequence shown here is derived from an EMBL/GenBank/DDBJ whole genome shotgun (WGS) entry which is preliminary data.</text>
</comment>
<dbReference type="Pfam" id="PF07690">
    <property type="entry name" value="MFS_1"/>
    <property type="match status" value="1"/>
</dbReference>
<evidence type="ECO:0000313" key="6">
    <source>
        <dbReference type="Proteomes" id="UP000197535"/>
    </source>
</evidence>
<feature type="transmembrane region" description="Helical" evidence="4">
    <location>
        <begin position="101"/>
        <end position="123"/>
    </location>
</feature>
<dbReference type="Proteomes" id="UP000197535">
    <property type="component" value="Unassembled WGS sequence"/>
</dbReference>
<feature type="transmembrane region" description="Helical" evidence="4">
    <location>
        <begin position="135"/>
        <end position="154"/>
    </location>
</feature>
<name>A0A254TIH0_9BURK</name>
<keyword evidence="1 4" id="KW-0812">Transmembrane</keyword>
<protein>
    <recommendedName>
        <fullName evidence="7">Major facilitator superfamily (MFS) profile domain-containing protein</fullName>
    </recommendedName>
</protein>
<feature type="transmembrane region" description="Helical" evidence="4">
    <location>
        <begin position="9"/>
        <end position="33"/>
    </location>
</feature>
<dbReference type="RefSeq" id="WP_088709206.1">
    <property type="nucleotide sequence ID" value="NZ_LSTO01000001.1"/>
</dbReference>
<dbReference type="InterPro" id="IPR050327">
    <property type="entry name" value="Proton-linked_MCT"/>
</dbReference>
<sequence length="399" mass="42172">MNGKDPWKIVWLLAFTQVVSWGSLYYAFAIVAGDIERETGWRTEIVFGAFSWSLLIAGLASTPAGMLIDRIGGRLVMASGSVLAGLGMVGIGSAHSVALYFLSWSAAGVGMAMVLYEAAFATINREFLLSPRKGISVLTLFGGLASTVFWPLTLKLNSVLGWRDTFLVYGAIHLLLCTPVHALLRSSGQRRHPPAATHTSRNFTLREAVRDAAFWKLAVAFAANVFVFSVLSVHLIPLLQRFGHSATMAVLVATLIGPMQVAGRIGELAFARHVRPQTVGKLTFAMLPAGLLALLFLGQHSYAVAAFCILYGLSNGVLTIVRGTVPQSLFGRENYGAISGALAAPSLAAKAAGPLAAAAIVQADPSPSWLLSILLGVSLVSLASFLAAVTGKRSVHASL</sequence>
<keyword evidence="6" id="KW-1185">Reference proteome</keyword>
<evidence type="ECO:0000256" key="4">
    <source>
        <dbReference type="SAM" id="Phobius"/>
    </source>
</evidence>
<dbReference type="PANTHER" id="PTHR11360:SF308">
    <property type="entry name" value="BLL3089 PROTEIN"/>
    <property type="match status" value="1"/>
</dbReference>